<organism evidence="2 3">
    <name type="scientific">Aurantimonas aggregata</name>
    <dbReference type="NCBI Taxonomy" id="2047720"/>
    <lineage>
        <taxon>Bacteria</taxon>
        <taxon>Pseudomonadati</taxon>
        <taxon>Pseudomonadota</taxon>
        <taxon>Alphaproteobacteria</taxon>
        <taxon>Hyphomicrobiales</taxon>
        <taxon>Aurantimonadaceae</taxon>
        <taxon>Aurantimonas</taxon>
    </lineage>
</organism>
<reference evidence="2 3" key="1">
    <citation type="submission" date="2020-01" db="EMBL/GenBank/DDBJ databases">
        <title>Genomes of bacteria type strains.</title>
        <authorList>
            <person name="Chen J."/>
            <person name="Zhu S."/>
            <person name="Chen J."/>
        </authorList>
    </citation>
    <scope>NUCLEOTIDE SEQUENCE [LARGE SCALE GENOMIC DNA]</scope>
    <source>
        <strain evidence="2 3">KCTC 52919</strain>
    </source>
</reference>
<name>A0A6L9MM95_9HYPH</name>
<evidence type="ECO:0000313" key="2">
    <source>
        <dbReference type="EMBL" id="NDV88953.1"/>
    </source>
</evidence>
<feature type="transmembrane region" description="Helical" evidence="1">
    <location>
        <begin position="293"/>
        <end position="313"/>
    </location>
</feature>
<feature type="transmembrane region" description="Helical" evidence="1">
    <location>
        <begin position="76"/>
        <end position="102"/>
    </location>
</feature>
<sequence length="337" mass="33937">MDELVATMAIVCTLAFLMGYSINQGGTCAVAAVHEVLHRRRCGRLVGLMAASAAAGLVAAPLAWSGFADANLAATVGIGVTVISGAVVFAIGAIINDACLLGSLGRLGNGEIRFAALPVGLAGGFLAVAAVGFEQHPVGVSILAAPGVVAGLALLGFALILVLALWFLSGRRQSKPSSGQWSPGTAMIVLGLSGGAIYAMAPGWTYADFVQRSLPLPMAVADETAALTVTATVAGAIAAACRRRTWRLRRGTLADIGKTLLGGGLMGFGVGTIPGGNDGLVLAAVPSLSPGGVAAHVTMMLSIMAVLAARLHWQRCRSGKSHLKAQRGLSQPGPAGD</sequence>
<accession>A0A6L9MM95</accession>
<dbReference type="InterPro" id="IPR007272">
    <property type="entry name" value="Sulf_transp_TsuA/YedE"/>
</dbReference>
<feature type="transmembrane region" description="Helical" evidence="1">
    <location>
        <begin position="253"/>
        <end position="273"/>
    </location>
</feature>
<dbReference type="RefSeq" id="WP_163045803.1">
    <property type="nucleotide sequence ID" value="NZ_JAAAMJ010000023.1"/>
</dbReference>
<evidence type="ECO:0000256" key="1">
    <source>
        <dbReference type="SAM" id="Phobius"/>
    </source>
</evidence>
<keyword evidence="1" id="KW-0472">Membrane</keyword>
<feature type="transmembrane region" description="Helical" evidence="1">
    <location>
        <begin position="114"/>
        <end position="133"/>
    </location>
</feature>
<dbReference type="AlphaFoldDB" id="A0A6L9MM95"/>
<dbReference type="EMBL" id="JAAAMJ010000023">
    <property type="protein sequence ID" value="NDV88953.1"/>
    <property type="molecule type" value="Genomic_DNA"/>
</dbReference>
<dbReference type="Pfam" id="PF04143">
    <property type="entry name" value="Sulf_transp"/>
    <property type="match status" value="1"/>
</dbReference>
<feature type="transmembrane region" description="Helical" evidence="1">
    <location>
        <begin position="6"/>
        <end position="33"/>
    </location>
</feature>
<feature type="transmembrane region" description="Helical" evidence="1">
    <location>
        <begin position="145"/>
        <end position="169"/>
    </location>
</feature>
<keyword evidence="3" id="KW-1185">Reference proteome</keyword>
<evidence type="ECO:0000313" key="3">
    <source>
        <dbReference type="Proteomes" id="UP000476332"/>
    </source>
</evidence>
<protein>
    <submittedName>
        <fullName evidence="2">YeeE/YedE family protein</fullName>
    </submittedName>
</protein>
<keyword evidence="1" id="KW-0812">Transmembrane</keyword>
<feature type="transmembrane region" description="Helical" evidence="1">
    <location>
        <begin position="45"/>
        <end position="64"/>
    </location>
</feature>
<gene>
    <name evidence="2" type="ORF">GTW51_19910</name>
</gene>
<proteinExistence type="predicted"/>
<comment type="caution">
    <text evidence="2">The sequence shown here is derived from an EMBL/GenBank/DDBJ whole genome shotgun (WGS) entry which is preliminary data.</text>
</comment>
<feature type="transmembrane region" description="Helical" evidence="1">
    <location>
        <begin position="181"/>
        <end position="204"/>
    </location>
</feature>
<dbReference type="Proteomes" id="UP000476332">
    <property type="component" value="Unassembled WGS sequence"/>
</dbReference>
<feature type="transmembrane region" description="Helical" evidence="1">
    <location>
        <begin position="224"/>
        <end position="241"/>
    </location>
</feature>
<keyword evidence="1" id="KW-1133">Transmembrane helix</keyword>